<evidence type="ECO:0000313" key="3">
    <source>
        <dbReference type="Proteomes" id="UP001501866"/>
    </source>
</evidence>
<feature type="region of interest" description="Disordered" evidence="1">
    <location>
        <begin position="1"/>
        <end position="31"/>
    </location>
</feature>
<organism evidence="2 3">
    <name type="scientific">Streptomyces virens</name>
    <dbReference type="NCBI Taxonomy" id="285572"/>
    <lineage>
        <taxon>Bacteria</taxon>
        <taxon>Bacillati</taxon>
        <taxon>Actinomycetota</taxon>
        <taxon>Actinomycetes</taxon>
        <taxon>Kitasatosporales</taxon>
        <taxon>Streptomycetaceae</taxon>
        <taxon>Streptomyces</taxon>
    </lineage>
</organism>
<comment type="caution">
    <text evidence="2">The sequence shown here is derived from an EMBL/GenBank/DDBJ whole genome shotgun (WGS) entry which is preliminary data.</text>
</comment>
<evidence type="ECO:0000313" key="2">
    <source>
        <dbReference type="EMBL" id="GAA3165364.1"/>
    </source>
</evidence>
<gene>
    <name evidence="2" type="ORF">GCM10010451_11840</name>
</gene>
<dbReference type="EMBL" id="BAAAUH010000005">
    <property type="protein sequence ID" value="GAA3165364.1"/>
    <property type="molecule type" value="Genomic_DNA"/>
</dbReference>
<evidence type="ECO:0000256" key="1">
    <source>
        <dbReference type="SAM" id="MobiDB-lite"/>
    </source>
</evidence>
<name>A0ABP6P3F5_9ACTN</name>
<sequence>MFDYRSASVSAARGRGGRTMEHGTGGTATDGGWAHEHRYDVLLATPAVHEAVRRNAARARRPMSAQEFLSRAASLTPLVGAPMLGGAERGRRLGLALRLRTGRTREAELPVPVGRVLAAVLCSLALRAQEVRAVAQHEDGCTLTADIPSDARTFGGVLEVCVTRAAPGTTSVRAKAEIPGQLIDWGTSRRTLDTLLADLNAPDLG</sequence>
<accession>A0ABP6P3F5</accession>
<proteinExistence type="predicted"/>
<protein>
    <submittedName>
        <fullName evidence="2">Uncharacterized protein</fullName>
    </submittedName>
</protein>
<dbReference type="Proteomes" id="UP001501866">
    <property type="component" value="Unassembled WGS sequence"/>
</dbReference>
<reference evidence="3" key="1">
    <citation type="journal article" date="2019" name="Int. J. Syst. Evol. Microbiol.">
        <title>The Global Catalogue of Microorganisms (GCM) 10K type strain sequencing project: providing services to taxonomists for standard genome sequencing and annotation.</title>
        <authorList>
            <consortium name="The Broad Institute Genomics Platform"/>
            <consortium name="The Broad Institute Genome Sequencing Center for Infectious Disease"/>
            <person name="Wu L."/>
            <person name="Ma J."/>
        </authorList>
    </citation>
    <scope>NUCLEOTIDE SEQUENCE [LARGE SCALE GENOMIC DNA]</scope>
    <source>
        <strain evidence="3">JCM 9095</strain>
    </source>
</reference>
<keyword evidence="3" id="KW-1185">Reference proteome</keyword>